<evidence type="ECO:0000256" key="2">
    <source>
        <dbReference type="SAM" id="MobiDB-lite"/>
    </source>
</evidence>
<dbReference type="Proteomes" id="UP001054902">
    <property type="component" value="Unassembled WGS sequence"/>
</dbReference>
<dbReference type="Gene3D" id="1.20.1280.50">
    <property type="match status" value="1"/>
</dbReference>
<accession>A0AAD3CLG2</accession>
<sequence length="436" mass="50375">MSSSKKKSLSVSKNEDSEEELYEKSLSDAIRESLTISNTPGHRKSDDGGTILNPIYIRTANGSDDFELTWPLWHMLPHKERKDIAEQNGFKTIGAFEEEVILSRALHADDDANEMSMQSSAVRNNSNDAMYKNEDLYELEKRPERYGLPMVAKRAGKNDAMDSKLPAKDGEESVSSSEDDDILLDVENEEDDRDVNEGGLIVMLPDELILHNIFSYISTEQFAVCALVSPHWKSFTRSELAYKELCKRAYLKQSKRKALHVARFGSYRNMLEQRFRVKTGAGLYILKTSKIKKVQRDMWTEVPLGAILETTYYRYLDFYEDGKVLYALTPRPPHEMIPAFKKVKAGLPTHIQTVFGTYEIQKDIVTVKVEHPWHHVRMFLKILENGAEGAVGRFWALKFEKHQSSISNDFDEYWSRDLVEYDVPVQPFRFLRHWRL</sequence>
<evidence type="ECO:0000259" key="3">
    <source>
        <dbReference type="Pfam" id="PF12937"/>
    </source>
</evidence>
<evidence type="ECO:0000313" key="6">
    <source>
        <dbReference type="Proteomes" id="UP001054902"/>
    </source>
</evidence>
<feature type="domain" description="F-box" evidence="3">
    <location>
        <begin position="204"/>
        <end position="247"/>
    </location>
</feature>
<name>A0AAD3CLG2_9STRA</name>
<dbReference type="InterPro" id="IPR001810">
    <property type="entry name" value="F-box_dom"/>
</dbReference>
<proteinExistence type="predicted"/>
<keyword evidence="1" id="KW-0833">Ubl conjugation pathway</keyword>
<organism evidence="5 6">
    <name type="scientific">Chaetoceros tenuissimus</name>
    <dbReference type="NCBI Taxonomy" id="426638"/>
    <lineage>
        <taxon>Eukaryota</taxon>
        <taxon>Sar</taxon>
        <taxon>Stramenopiles</taxon>
        <taxon>Ochrophyta</taxon>
        <taxon>Bacillariophyta</taxon>
        <taxon>Coscinodiscophyceae</taxon>
        <taxon>Chaetocerotophycidae</taxon>
        <taxon>Chaetocerotales</taxon>
        <taxon>Chaetocerotaceae</taxon>
        <taxon>Chaetoceros</taxon>
    </lineage>
</organism>
<dbReference type="SUPFAM" id="SSF81383">
    <property type="entry name" value="F-box domain"/>
    <property type="match status" value="1"/>
</dbReference>
<feature type="region of interest" description="Disordered" evidence="2">
    <location>
        <begin position="1"/>
        <end position="24"/>
    </location>
</feature>
<dbReference type="AlphaFoldDB" id="A0AAD3CLG2"/>
<dbReference type="Pfam" id="PF12937">
    <property type="entry name" value="F-box-like"/>
    <property type="match status" value="1"/>
</dbReference>
<gene>
    <name evidence="5" type="ORF">CTEN210_04728</name>
</gene>
<dbReference type="InterPro" id="IPR036047">
    <property type="entry name" value="F-box-like_dom_sf"/>
</dbReference>
<protein>
    <recommendedName>
        <fullName evidence="7">F-box domain-containing protein</fullName>
    </recommendedName>
</protein>
<keyword evidence="6" id="KW-1185">Reference proteome</keyword>
<feature type="domain" description="F-box protein Hrt3/FBXO9 C-terminal" evidence="4">
    <location>
        <begin position="265"/>
        <end position="381"/>
    </location>
</feature>
<dbReference type="Pfam" id="PF19270">
    <property type="entry name" value="FBO_C"/>
    <property type="match status" value="1"/>
</dbReference>
<dbReference type="GO" id="GO:0031146">
    <property type="term" value="P:SCF-dependent proteasomal ubiquitin-dependent protein catabolic process"/>
    <property type="evidence" value="ECO:0007669"/>
    <property type="project" value="TreeGrafter"/>
</dbReference>
<feature type="region of interest" description="Disordered" evidence="2">
    <location>
        <begin position="157"/>
        <end position="180"/>
    </location>
</feature>
<evidence type="ECO:0008006" key="7">
    <source>
        <dbReference type="Google" id="ProtNLM"/>
    </source>
</evidence>
<reference evidence="5 6" key="1">
    <citation type="journal article" date="2021" name="Sci. Rep.">
        <title>The genome of the diatom Chaetoceros tenuissimus carries an ancient integrated fragment of an extant virus.</title>
        <authorList>
            <person name="Hongo Y."/>
            <person name="Kimura K."/>
            <person name="Takaki Y."/>
            <person name="Yoshida Y."/>
            <person name="Baba S."/>
            <person name="Kobayashi G."/>
            <person name="Nagasaki K."/>
            <person name="Hano T."/>
            <person name="Tomaru Y."/>
        </authorList>
    </citation>
    <scope>NUCLEOTIDE SEQUENCE [LARGE SCALE GENOMIC DNA]</scope>
    <source>
        <strain evidence="5 6">NIES-3715</strain>
    </source>
</reference>
<dbReference type="GO" id="GO:0005737">
    <property type="term" value="C:cytoplasm"/>
    <property type="evidence" value="ECO:0007669"/>
    <property type="project" value="TreeGrafter"/>
</dbReference>
<evidence type="ECO:0000259" key="4">
    <source>
        <dbReference type="Pfam" id="PF19270"/>
    </source>
</evidence>
<dbReference type="InterPro" id="IPR045464">
    <property type="entry name" value="Hrt3/FBXO9_C"/>
</dbReference>
<feature type="compositionally biased region" description="Basic and acidic residues" evidence="2">
    <location>
        <begin position="157"/>
        <end position="171"/>
    </location>
</feature>
<evidence type="ECO:0000313" key="5">
    <source>
        <dbReference type="EMBL" id="GFH48252.1"/>
    </source>
</evidence>
<evidence type="ECO:0000256" key="1">
    <source>
        <dbReference type="ARBA" id="ARBA00022786"/>
    </source>
</evidence>
<dbReference type="PANTHER" id="PTHR12874">
    <property type="entry name" value="F-BOX ONLY PROTEIN 48-RELATED"/>
    <property type="match status" value="1"/>
</dbReference>
<comment type="caution">
    <text evidence="5">The sequence shown here is derived from an EMBL/GenBank/DDBJ whole genome shotgun (WGS) entry which is preliminary data.</text>
</comment>
<dbReference type="GO" id="GO:0019005">
    <property type="term" value="C:SCF ubiquitin ligase complex"/>
    <property type="evidence" value="ECO:0007669"/>
    <property type="project" value="TreeGrafter"/>
</dbReference>
<dbReference type="EMBL" id="BLLK01000027">
    <property type="protein sequence ID" value="GFH48252.1"/>
    <property type="molecule type" value="Genomic_DNA"/>
</dbReference>
<dbReference type="PANTHER" id="PTHR12874:SF9">
    <property type="entry name" value="F-BOX ONLY PROTEIN 48"/>
    <property type="match status" value="1"/>
</dbReference>